<feature type="transmembrane region" description="Helical" evidence="6">
    <location>
        <begin position="178"/>
        <end position="200"/>
    </location>
</feature>
<sequence>TGTLLWTGLAGLVFAGDLSVWHQSILSVGPGLATVLANFQVFAMMLAAVLLFGERVGGRHLVSAVIALAGLALLVGPGWGELGVQWQRGVLFGLATALFYAWYMLVLRRIQRGQGLGTQVWQIALTSLWTCLFLLAETPLMGESLRIPDGTSLGYLVAYGVLCQGLGWLFISRGLPRVGVSLAGLIILLQPSLAFCWDVLLFGRPASGTDLAGLALALLGIYLGSTAGGRR</sequence>
<dbReference type="InterPro" id="IPR000620">
    <property type="entry name" value="EamA_dom"/>
</dbReference>
<evidence type="ECO:0000256" key="3">
    <source>
        <dbReference type="ARBA" id="ARBA00022692"/>
    </source>
</evidence>
<dbReference type="Proteomes" id="UP000243361">
    <property type="component" value="Unassembled WGS sequence"/>
</dbReference>
<dbReference type="EMBL" id="MUIE01000288">
    <property type="protein sequence ID" value="OQX33539.1"/>
    <property type="molecule type" value="Genomic_DNA"/>
</dbReference>
<dbReference type="InterPro" id="IPR050638">
    <property type="entry name" value="AA-Vitamin_Transporters"/>
</dbReference>
<comment type="subcellular location">
    <subcellularLocation>
        <location evidence="1">Membrane</location>
        <topology evidence="1">Multi-pass membrane protein</topology>
    </subcellularLocation>
</comment>
<feature type="transmembrane region" description="Helical" evidence="6">
    <location>
        <begin position="31"/>
        <end position="53"/>
    </location>
</feature>
<evidence type="ECO:0000256" key="4">
    <source>
        <dbReference type="ARBA" id="ARBA00022989"/>
    </source>
</evidence>
<keyword evidence="9" id="KW-1185">Reference proteome</keyword>
<gene>
    <name evidence="8" type="ORF">B0D84_04500</name>
</gene>
<dbReference type="PANTHER" id="PTHR32322:SF2">
    <property type="entry name" value="EAMA DOMAIN-CONTAINING PROTEIN"/>
    <property type="match status" value="1"/>
</dbReference>
<evidence type="ECO:0000313" key="8">
    <source>
        <dbReference type="EMBL" id="OQX33539.1"/>
    </source>
</evidence>
<dbReference type="InterPro" id="IPR037185">
    <property type="entry name" value="EmrE-like"/>
</dbReference>
<feature type="transmembrane region" description="Helical" evidence="6">
    <location>
        <begin position="119"/>
        <end position="141"/>
    </location>
</feature>
<comment type="caution">
    <text evidence="8">The sequence shown here is derived from an EMBL/GenBank/DDBJ whole genome shotgun (WGS) entry which is preliminary data.</text>
</comment>
<evidence type="ECO:0000256" key="1">
    <source>
        <dbReference type="ARBA" id="ARBA00004141"/>
    </source>
</evidence>
<dbReference type="PANTHER" id="PTHR32322">
    <property type="entry name" value="INNER MEMBRANE TRANSPORTER"/>
    <property type="match status" value="1"/>
</dbReference>
<evidence type="ECO:0000313" key="9">
    <source>
        <dbReference type="Proteomes" id="UP000243361"/>
    </source>
</evidence>
<comment type="similarity">
    <text evidence="2">Belongs to the EamA transporter family.</text>
</comment>
<evidence type="ECO:0000256" key="2">
    <source>
        <dbReference type="ARBA" id="ARBA00007362"/>
    </source>
</evidence>
<organism evidence="8 9">
    <name type="scientific">Candidatus Sedimenticola endophacoides</name>
    <dbReference type="NCBI Taxonomy" id="2548426"/>
    <lineage>
        <taxon>Bacteria</taxon>
        <taxon>Pseudomonadati</taxon>
        <taxon>Pseudomonadota</taxon>
        <taxon>Gammaproteobacteria</taxon>
        <taxon>Chromatiales</taxon>
        <taxon>Sedimenticolaceae</taxon>
        <taxon>Sedimenticola</taxon>
    </lineage>
</organism>
<feature type="transmembrane region" description="Helical" evidence="6">
    <location>
        <begin position="86"/>
        <end position="107"/>
    </location>
</feature>
<evidence type="ECO:0000256" key="5">
    <source>
        <dbReference type="ARBA" id="ARBA00023136"/>
    </source>
</evidence>
<feature type="domain" description="EamA" evidence="7">
    <location>
        <begin position="88"/>
        <end position="223"/>
    </location>
</feature>
<feature type="non-terminal residue" evidence="8">
    <location>
        <position position="1"/>
    </location>
</feature>
<keyword evidence="3 6" id="KW-0812">Transmembrane</keyword>
<proteinExistence type="inferred from homology"/>
<feature type="transmembrane region" description="Helical" evidence="6">
    <location>
        <begin position="212"/>
        <end position="229"/>
    </location>
</feature>
<protein>
    <recommendedName>
        <fullName evidence="7">EamA domain-containing protein</fullName>
    </recommendedName>
</protein>
<evidence type="ECO:0000259" key="7">
    <source>
        <dbReference type="Pfam" id="PF00892"/>
    </source>
</evidence>
<evidence type="ECO:0000256" key="6">
    <source>
        <dbReference type="SAM" id="Phobius"/>
    </source>
</evidence>
<dbReference type="SUPFAM" id="SSF103481">
    <property type="entry name" value="Multidrug resistance efflux transporter EmrE"/>
    <property type="match status" value="2"/>
</dbReference>
<reference evidence="8" key="1">
    <citation type="submission" date="2017-02" db="EMBL/GenBank/DDBJ databases">
        <title>Novel co-symbiosis in the unique lucinid bivalve Phacoides pectinatus.</title>
        <authorList>
            <person name="Lim S.J."/>
            <person name="Davis B.G."/>
            <person name="Gill D.E."/>
            <person name="Engel A.S."/>
            <person name="Anderson L.C."/>
            <person name="Campbell B.J."/>
        </authorList>
    </citation>
    <scope>NUCLEOTIDE SEQUENCE [LARGE SCALE GENOMIC DNA]</scope>
    <source>
        <strain evidence="8">LUC13016_P6</strain>
    </source>
</reference>
<dbReference type="AlphaFoldDB" id="A0A657PK32"/>
<keyword evidence="4 6" id="KW-1133">Transmembrane helix</keyword>
<dbReference type="GO" id="GO:0016020">
    <property type="term" value="C:membrane"/>
    <property type="evidence" value="ECO:0007669"/>
    <property type="project" value="UniProtKB-SubCell"/>
</dbReference>
<dbReference type="Pfam" id="PF00892">
    <property type="entry name" value="EamA"/>
    <property type="match status" value="1"/>
</dbReference>
<feature type="transmembrane region" description="Helical" evidence="6">
    <location>
        <begin position="153"/>
        <end position="171"/>
    </location>
</feature>
<accession>A0A657PK32</accession>
<keyword evidence="5 6" id="KW-0472">Membrane</keyword>
<name>A0A657PK32_9GAMM</name>
<feature type="transmembrane region" description="Helical" evidence="6">
    <location>
        <begin position="60"/>
        <end position="80"/>
    </location>
</feature>